<protein>
    <submittedName>
        <fullName evidence="9">Transcription factor protein</fullName>
    </submittedName>
</protein>
<dbReference type="GO" id="GO:0003677">
    <property type="term" value="F:DNA binding"/>
    <property type="evidence" value="ECO:0007669"/>
    <property type="project" value="UniProtKB-UniRule"/>
</dbReference>
<evidence type="ECO:0000256" key="3">
    <source>
        <dbReference type="ARBA" id="ARBA00023155"/>
    </source>
</evidence>
<evidence type="ECO:0000256" key="5">
    <source>
        <dbReference type="PROSITE-ProRule" id="PRU00108"/>
    </source>
</evidence>
<dbReference type="EMBL" id="AB210372">
    <property type="protein sequence ID" value="BAE06377.1"/>
    <property type="molecule type" value="mRNA"/>
</dbReference>
<gene>
    <name evidence="9" type="primary">Ci-Dll-B</name>
</gene>
<dbReference type="InterPro" id="IPR050460">
    <property type="entry name" value="Distal-less_Homeobox_TF"/>
</dbReference>
<dbReference type="GO" id="GO:0005634">
    <property type="term" value="C:nucleus"/>
    <property type="evidence" value="ECO:0007669"/>
    <property type="project" value="UniProtKB-SubCell"/>
</dbReference>
<dbReference type="FunFam" id="1.10.10.60:FF:000424">
    <property type="entry name" value="ANTP homeobox protein"/>
    <property type="match status" value="1"/>
</dbReference>
<dbReference type="PROSITE" id="PS50071">
    <property type="entry name" value="HOMEOBOX_2"/>
    <property type="match status" value="1"/>
</dbReference>
<dbReference type="GO" id="GO:0000981">
    <property type="term" value="F:DNA-binding transcription factor activity, RNA polymerase II-specific"/>
    <property type="evidence" value="ECO:0007669"/>
    <property type="project" value="InterPro"/>
</dbReference>
<keyword evidence="2 5" id="KW-0238">DNA-binding</keyword>
<feature type="region of interest" description="Disordered" evidence="7">
    <location>
        <begin position="270"/>
        <end position="330"/>
    </location>
</feature>
<dbReference type="PANTHER" id="PTHR24327:SF81">
    <property type="entry name" value="HOMEOTIC PROTEIN DISTAL-LESS-RELATED"/>
    <property type="match status" value="1"/>
</dbReference>
<reference evidence="9" key="3">
    <citation type="submission" date="2005-04" db="EMBL/GenBank/DDBJ databases">
        <title>Expressed genes in Ciona intestinalis.</title>
        <authorList>
            <person name="Satou Y."/>
        </authorList>
    </citation>
    <scope>NUCLEOTIDE SEQUENCE</scope>
</reference>
<feature type="DNA-binding region" description="Homeobox" evidence="5">
    <location>
        <begin position="325"/>
        <end position="384"/>
    </location>
</feature>
<evidence type="ECO:0000256" key="2">
    <source>
        <dbReference type="ARBA" id="ARBA00023125"/>
    </source>
</evidence>
<organism evidence="9">
    <name type="scientific">Ciona intestinalis</name>
    <name type="common">Transparent sea squirt</name>
    <name type="synonym">Ascidia intestinalis</name>
    <dbReference type="NCBI Taxonomy" id="7719"/>
    <lineage>
        <taxon>Eukaryota</taxon>
        <taxon>Metazoa</taxon>
        <taxon>Chordata</taxon>
        <taxon>Tunicata</taxon>
        <taxon>Ascidiacea</taxon>
        <taxon>Phlebobranchia</taxon>
        <taxon>Cionidae</taxon>
        <taxon>Ciona</taxon>
    </lineage>
</organism>
<reference evidence="9" key="1">
    <citation type="journal article" date="2003" name="Dev. Genes Evol.">
        <title>Genomewide surveys of developmentally relevant genes in Ciona intestinalis.</title>
        <authorList>
            <person name="Satou Y."/>
            <person name="Satoh N."/>
        </authorList>
    </citation>
    <scope>NUCLEOTIDE SEQUENCE</scope>
</reference>
<comment type="similarity">
    <text evidence="1">Belongs to the distal-less homeobox family.</text>
</comment>
<dbReference type="CDD" id="cd00086">
    <property type="entry name" value="homeodomain"/>
    <property type="match status" value="1"/>
</dbReference>
<keyword evidence="3 5" id="KW-0371">Homeobox</keyword>
<sequence length="588" mass="65739">MSSVVESPMGFYPPTAYSSAQFSAGNYEPKPAETSQEFPAFAAYFNKKTSMPVDNQNHEQSSNYSYLPQISYQQQGNNSLPYRTMPLHYTNYYPYENKIGPVTGNYNNINAIAEPMLTPPPSTDVWQVEKNKLQPQTPQESQYTFPDYSNNNSEYSFPFPKPVDALPSPTVADTPPTTPESDNIHSITITNASNTTSATVFNQMEATKHSDAQEKLQCSVSENLSSPTHIHEDNTDETSAAQTTDSFFQSDLQTAPPSPKSILAEHEVGNTDDDLQNCPPSSSSQNSPGSSVDSDPGDDSPSNETFNDTTEQPNTSVNTSKSKKKRNPRTVYSNYQLQELHMYFKKVQYLALPERARLAAALGLTQTQVKVWFQNRRSKIKKLLKSGVVQDLDEIGIQSVIDNQAPDFDGEPPVESVKRARSYDDHVDAESLQWNAPKQHCPSNEGPDIHGGQGTVHYPSLPTNHQGSEIQRFPQDLTNQMMNYQLYQQSNSFQGMNSNLPFGVNYDPNEYDHGVMKSNAYPSLAPTSDANQNYQQPPYRAADLDCTEGQYGHPNSTETYMPTPSHQMHQTHTVDTPNTFNSYKNNFW</sequence>
<dbReference type="AlphaFoldDB" id="Q4H3Q0"/>
<proteinExistence type="evidence at transcript level"/>
<evidence type="ECO:0000259" key="8">
    <source>
        <dbReference type="PROSITE" id="PS50071"/>
    </source>
</evidence>
<evidence type="ECO:0000256" key="4">
    <source>
        <dbReference type="ARBA" id="ARBA00023242"/>
    </source>
</evidence>
<feature type="compositionally biased region" description="Polar residues" evidence="7">
    <location>
        <begin position="133"/>
        <end position="155"/>
    </location>
</feature>
<dbReference type="InterPro" id="IPR009057">
    <property type="entry name" value="Homeodomain-like_sf"/>
</dbReference>
<evidence type="ECO:0000256" key="1">
    <source>
        <dbReference type="ARBA" id="ARBA00007916"/>
    </source>
</evidence>
<evidence type="ECO:0000256" key="6">
    <source>
        <dbReference type="RuleBase" id="RU000682"/>
    </source>
</evidence>
<feature type="region of interest" description="Disordered" evidence="7">
    <location>
        <begin position="130"/>
        <end position="184"/>
    </location>
</feature>
<dbReference type="Pfam" id="PF00046">
    <property type="entry name" value="Homeodomain"/>
    <property type="match status" value="1"/>
</dbReference>
<dbReference type="InterPro" id="IPR017970">
    <property type="entry name" value="Homeobox_CS"/>
</dbReference>
<feature type="compositionally biased region" description="Polar residues" evidence="7">
    <location>
        <begin position="303"/>
        <end position="319"/>
    </location>
</feature>
<dbReference type="SUPFAM" id="SSF46689">
    <property type="entry name" value="Homeodomain-like"/>
    <property type="match status" value="1"/>
</dbReference>
<dbReference type="InterPro" id="IPR001356">
    <property type="entry name" value="HD"/>
</dbReference>
<reference evidence="9" key="2">
    <citation type="journal article" date="2004" name="Development">
        <title>Gene expression profiles of transcription factors and signaling molecules in the ascidian embryo: towards a comprehensive understanding of gene networks.</title>
        <authorList>
            <person name="Imai K.S."/>
            <person name="Hino K."/>
            <person name="Yagi K."/>
            <person name="Satoh N."/>
            <person name="Satou Y."/>
        </authorList>
    </citation>
    <scope>NUCLEOTIDE SEQUENCE</scope>
</reference>
<evidence type="ECO:0000256" key="7">
    <source>
        <dbReference type="SAM" id="MobiDB-lite"/>
    </source>
</evidence>
<dbReference type="PANTHER" id="PTHR24327">
    <property type="entry name" value="HOMEOBOX PROTEIN"/>
    <property type="match status" value="1"/>
</dbReference>
<keyword evidence="4 5" id="KW-0539">Nucleus</keyword>
<evidence type="ECO:0000313" key="9">
    <source>
        <dbReference type="EMBL" id="BAE06377.1"/>
    </source>
</evidence>
<dbReference type="PRINTS" id="PR00031">
    <property type="entry name" value="HTHREPRESSR"/>
</dbReference>
<dbReference type="SMART" id="SM00389">
    <property type="entry name" value="HOX"/>
    <property type="match status" value="1"/>
</dbReference>
<comment type="subcellular location">
    <subcellularLocation>
        <location evidence="5 6">Nucleus</location>
    </subcellularLocation>
</comment>
<accession>Q4H3Q0</accession>
<dbReference type="Gene3D" id="1.10.10.60">
    <property type="entry name" value="Homeodomain-like"/>
    <property type="match status" value="1"/>
</dbReference>
<name>Q4H3Q0_CIOIN</name>
<dbReference type="InterPro" id="IPR000047">
    <property type="entry name" value="HTH_motif"/>
</dbReference>
<dbReference type="PROSITE" id="PS00027">
    <property type="entry name" value="HOMEOBOX_1"/>
    <property type="match status" value="1"/>
</dbReference>
<feature type="compositionally biased region" description="Low complexity" evidence="7">
    <location>
        <begin position="279"/>
        <end position="302"/>
    </location>
</feature>
<feature type="domain" description="Homeobox" evidence="8">
    <location>
        <begin position="323"/>
        <end position="383"/>
    </location>
</feature>